<dbReference type="EC" id="2.3.1.-" evidence="2"/>
<evidence type="ECO:0000313" key="2">
    <source>
        <dbReference type="EMBL" id="MDQ7916504.1"/>
    </source>
</evidence>
<sequence length="152" mass="17738">MKNPQLEIQVKYFKDLSLEELYALLQLRSEVFVVEQDCAYQDVDTKDVQALHILGFHEEQLVAYARCFAPHIYFEEAAIGRVVVEKSHRKFGWGHEILKASIQAIKDEYQTKKIKLSAQQYLTKFYESHQFNQLGEGYLEDGIPHIAMLKND</sequence>
<evidence type="ECO:0000313" key="3">
    <source>
        <dbReference type="Proteomes" id="UP001230915"/>
    </source>
</evidence>
<dbReference type="GO" id="GO:0016746">
    <property type="term" value="F:acyltransferase activity"/>
    <property type="evidence" value="ECO:0007669"/>
    <property type="project" value="UniProtKB-KW"/>
</dbReference>
<keyword evidence="2" id="KW-0808">Transferase</keyword>
<accession>A0ABU0ZYG1</accession>
<reference evidence="2 3" key="1">
    <citation type="submission" date="2023-08" db="EMBL/GenBank/DDBJ databases">
        <title>Mesonia sp. MT50, isolated from deep-sea sediment of the Mariana Trench.</title>
        <authorList>
            <person name="Fu H."/>
        </authorList>
    </citation>
    <scope>NUCLEOTIDE SEQUENCE [LARGE SCALE GENOMIC DNA]</scope>
    <source>
        <strain evidence="2 3">MT50</strain>
    </source>
</reference>
<dbReference type="EMBL" id="JAVHUL010000005">
    <property type="protein sequence ID" value="MDQ7916504.1"/>
    <property type="molecule type" value="Genomic_DNA"/>
</dbReference>
<dbReference type="RefSeq" id="WP_308863156.1">
    <property type="nucleotide sequence ID" value="NZ_JAVHUL010000005.1"/>
</dbReference>
<protein>
    <submittedName>
        <fullName evidence="2">GNAT family N-acetyltransferase</fullName>
        <ecNumber evidence="2">2.3.1.-</ecNumber>
    </submittedName>
</protein>
<dbReference type="Proteomes" id="UP001230915">
    <property type="component" value="Unassembled WGS sequence"/>
</dbReference>
<comment type="caution">
    <text evidence="2">The sequence shown here is derived from an EMBL/GenBank/DDBJ whole genome shotgun (WGS) entry which is preliminary data.</text>
</comment>
<dbReference type="InterPro" id="IPR000182">
    <property type="entry name" value="GNAT_dom"/>
</dbReference>
<keyword evidence="2" id="KW-0012">Acyltransferase</keyword>
<organism evidence="2 3">
    <name type="scientific">Mesonia profundi</name>
    <dbReference type="NCBI Taxonomy" id="3070998"/>
    <lineage>
        <taxon>Bacteria</taxon>
        <taxon>Pseudomonadati</taxon>
        <taxon>Bacteroidota</taxon>
        <taxon>Flavobacteriia</taxon>
        <taxon>Flavobacteriales</taxon>
        <taxon>Flavobacteriaceae</taxon>
        <taxon>Mesonia</taxon>
    </lineage>
</organism>
<keyword evidence="3" id="KW-1185">Reference proteome</keyword>
<dbReference type="SUPFAM" id="SSF55729">
    <property type="entry name" value="Acyl-CoA N-acyltransferases (Nat)"/>
    <property type="match status" value="1"/>
</dbReference>
<evidence type="ECO:0000259" key="1">
    <source>
        <dbReference type="PROSITE" id="PS51186"/>
    </source>
</evidence>
<dbReference type="InterPro" id="IPR016181">
    <property type="entry name" value="Acyl_CoA_acyltransferase"/>
</dbReference>
<proteinExistence type="predicted"/>
<name>A0ABU0ZYG1_9FLAO</name>
<dbReference type="Gene3D" id="3.40.630.30">
    <property type="match status" value="1"/>
</dbReference>
<dbReference type="PROSITE" id="PS51186">
    <property type="entry name" value="GNAT"/>
    <property type="match status" value="1"/>
</dbReference>
<feature type="domain" description="N-acetyltransferase" evidence="1">
    <location>
        <begin position="11"/>
        <end position="152"/>
    </location>
</feature>
<dbReference type="CDD" id="cd04301">
    <property type="entry name" value="NAT_SF"/>
    <property type="match status" value="1"/>
</dbReference>
<dbReference type="Pfam" id="PF13673">
    <property type="entry name" value="Acetyltransf_10"/>
    <property type="match status" value="1"/>
</dbReference>
<gene>
    <name evidence="2" type="ORF">RBU60_02870</name>
</gene>